<feature type="region of interest" description="Disordered" evidence="2">
    <location>
        <begin position="71"/>
        <end position="92"/>
    </location>
</feature>
<keyword evidence="1" id="KW-0676">Redox-active center</keyword>
<dbReference type="AlphaFoldDB" id="A0A0F6YL12"/>
<dbReference type="InterPro" id="IPR011893">
    <property type="entry name" value="Selenoprotein_Rdx-typ"/>
</dbReference>
<dbReference type="Pfam" id="PF10262">
    <property type="entry name" value="Rdx"/>
    <property type="match status" value="1"/>
</dbReference>
<reference evidence="3 4" key="1">
    <citation type="submission" date="2015-03" db="EMBL/GenBank/DDBJ databases">
        <title>Genome assembly of Sandaracinus amylolyticus DSM 53668.</title>
        <authorList>
            <person name="Sharma G."/>
            <person name="Subramanian S."/>
        </authorList>
    </citation>
    <scope>NUCLEOTIDE SEQUENCE [LARGE SCALE GENOMIC DNA]</scope>
    <source>
        <strain evidence="3 4">DSM 53668</strain>
    </source>
</reference>
<evidence type="ECO:0000256" key="1">
    <source>
        <dbReference type="ARBA" id="ARBA00023284"/>
    </source>
</evidence>
<dbReference type="STRING" id="927083.DB32_006162"/>
<sequence>MSDARPTVRIHYCTQCRWLARAAWIAQELLTTFPTQIDVLLAPGTGGVFEVSMSGELLFSRKDAGRFPEPKELKQAIRDRIDPDRDLGHSDR</sequence>
<evidence type="ECO:0000313" key="3">
    <source>
        <dbReference type="EMBL" id="AKF09013.1"/>
    </source>
</evidence>
<proteinExistence type="predicted"/>
<dbReference type="RefSeq" id="WP_053236104.1">
    <property type="nucleotide sequence ID" value="NZ_CP011125.1"/>
</dbReference>
<accession>A0A0F6YL12</accession>
<dbReference type="InterPro" id="IPR036249">
    <property type="entry name" value="Thioredoxin-like_sf"/>
</dbReference>
<dbReference type="PANTHER" id="PTHR36417:SF2">
    <property type="entry name" value="SELENOPROTEIN DOMAIN PROTEIN (AFU_ORTHOLOGUE AFUA_1G05220)"/>
    <property type="match status" value="1"/>
</dbReference>
<keyword evidence="4" id="KW-1185">Reference proteome</keyword>
<dbReference type="EMBL" id="CP011125">
    <property type="protein sequence ID" value="AKF09013.1"/>
    <property type="molecule type" value="Genomic_DNA"/>
</dbReference>
<dbReference type="KEGG" id="samy:DB32_006162"/>
<evidence type="ECO:0000256" key="2">
    <source>
        <dbReference type="SAM" id="MobiDB-lite"/>
    </source>
</evidence>
<evidence type="ECO:0000313" key="4">
    <source>
        <dbReference type="Proteomes" id="UP000034883"/>
    </source>
</evidence>
<gene>
    <name evidence="3" type="ORF">DB32_006162</name>
</gene>
<dbReference type="Proteomes" id="UP000034883">
    <property type="component" value="Chromosome"/>
</dbReference>
<dbReference type="NCBIfam" id="TIGR02174">
    <property type="entry name" value="CXXU_selWTH"/>
    <property type="match status" value="1"/>
</dbReference>
<dbReference type="SUPFAM" id="SSF52833">
    <property type="entry name" value="Thioredoxin-like"/>
    <property type="match status" value="1"/>
</dbReference>
<name>A0A0F6YL12_9BACT</name>
<dbReference type="Gene3D" id="3.40.30.10">
    <property type="entry name" value="Glutaredoxin"/>
    <property type="match status" value="1"/>
</dbReference>
<dbReference type="OrthoDB" id="9811366at2"/>
<organism evidence="3 4">
    <name type="scientific">Sandaracinus amylolyticus</name>
    <dbReference type="NCBI Taxonomy" id="927083"/>
    <lineage>
        <taxon>Bacteria</taxon>
        <taxon>Pseudomonadati</taxon>
        <taxon>Myxococcota</taxon>
        <taxon>Polyangia</taxon>
        <taxon>Polyangiales</taxon>
        <taxon>Sandaracinaceae</taxon>
        <taxon>Sandaracinus</taxon>
    </lineage>
</organism>
<dbReference type="PANTHER" id="PTHR36417">
    <property type="entry name" value="SELENOPROTEIN DOMAIN PROTEIN (AFU_ORTHOLOGUE AFUA_1G05220)"/>
    <property type="match status" value="1"/>
</dbReference>
<evidence type="ECO:0008006" key="5">
    <source>
        <dbReference type="Google" id="ProtNLM"/>
    </source>
</evidence>
<protein>
    <recommendedName>
        <fullName evidence="5">SelT/selW/selH selenoprotein domain protein</fullName>
    </recommendedName>
</protein>